<protein>
    <submittedName>
        <fullName evidence="1">Uncharacterized protein</fullName>
    </submittedName>
</protein>
<evidence type="ECO:0000313" key="1">
    <source>
        <dbReference type="EMBL" id="WTZ06746.1"/>
    </source>
</evidence>
<dbReference type="AlphaFoldDB" id="A0AAU3HR28"/>
<accession>A0AAU3HR28</accession>
<proteinExistence type="predicted"/>
<dbReference type="EMBL" id="CP109546">
    <property type="protein sequence ID" value="WTZ06746.1"/>
    <property type="molecule type" value="Genomic_DNA"/>
</dbReference>
<sequence length="95" mass="10373">MTDAPLPPGWTLQQIRDRSGDQEAVALDPNRAVTWVGGAATEAKEALRPEIVLGFHDLCLVKTVDHDWYMGSLYEDGSIDCWAGCNSLDDGLRGL</sequence>
<name>A0AAU3HR28_9ACTN</name>
<reference evidence="1" key="1">
    <citation type="submission" date="2022-10" db="EMBL/GenBank/DDBJ databases">
        <title>The complete genomes of actinobacterial strains from the NBC collection.</title>
        <authorList>
            <person name="Joergensen T.S."/>
            <person name="Alvarez Arevalo M."/>
            <person name="Sterndorff E.B."/>
            <person name="Faurdal D."/>
            <person name="Vuksanovic O."/>
            <person name="Mourched A.-S."/>
            <person name="Charusanti P."/>
            <person name="Shaw S."/>
            <person name="Blin K."/>
            <person name="Weber T."/>
        </authorList>
    </citation>
    <scope>NUCLEOTIDE SEQUENCE</scope>
    <source>
        <strain evidence="1">NBC_01393</strain>
    </source>
</reference>
<organism evidence="1">
    <name type="scientific">Streptomyces sp. NBC_01393</name>
    <dbReference type="NCBI Taxonomy" id="2903851"/>
    <lineage>
        <taxon>Bacteria</taxon>
        <taxon>Bacillati</taxon>
        <taxon>Actinomycetota</taxon>
        <taxon>Actinomycetes</taxon>
        <taxon>Kitasatosporales</taxon>
        <taxon>Streptomycetaceae</taxon>
        <taxon>Streptomyces</taxon>
    </lineage>
</organism>
<gene>
    <name evidence="1" type="ORF">OG699_01070</name>
</gene>